<dbReference type="EMBL" id="RZGK01000011">
    <property type="protein sequence ID" value="KAF9695532.1"/>
    <property type="molecule type" value="Genomic_DNA"/>
</dbReference>
<evidence type="ECO:0000256" key="1">
    <source>
        <dbReference type="ARBA" id="ARBA00010086"/>
    </source>
</evidence>
<keyword evidence="4" id="KW-0808">Transferase</keyword>
<evidence type="ECO:0000313" key="7">
    <source>
        <dbReference type="Proteomes" id="UP000651452"/>
    </source>
</evidence>
<dbReference type="AlphaFoldDB" id="A0A8H7J3E1"/>
<evidence type="ECO:0000313" key="6">
    <source>
        <dbReference type="EMBL" id="KAF9695532.1"/>
    </source>
</evidence>
<keyword evidence="7" id="KW-1185">Reference proteome</keyword>
<protein>
    <recommendedName>
        <fullName evidence="2">carnosine N-methyltransferase</fullName>
        <ecNumber evidence="2">2.1.1.22</ecNumber>
    </recommendedName>
</protein>
<keyword evidence="3" id="KW-0489">Methyltransferase</keyword>
<name>A0A8H7J3E1_9PLEO</name>
<keyword evidence="5" id="KW-0949">S-adenosyl-L-methionine</keyword>
<organism evidence="6 7">
    <name type="scientific">Ascochyta lentis</name>
    <dbReference type="NCBI Taxonomy" id="205686"/>
    <lineage>
        <taxon>Eukaryota</taxon>
        <taxon>Fungi</taxon>
        <taxon>Dikarya</taxon>
        <taxon>Ascomycota</taxon>
        <taxon>Pezizomycotina</taxon>
        <taxon>Dothideomycetes</taxon>
        <taxon>Pleosporomycetidae</taxon>
        <taxon>Pleosporales</taxon>
        <taxon>Pleosporineae</taxon>
        <taxon>Didymellaceae</taxon>
        <taxon>Ascochyta</taxon>
    </lineage>
</organism>
<dbReference type="SUPFAM" id="SSF53335">
    <property type="entry name" value="S-adenosyl-L-methionine-dependent methyltransferases"/>
    <property type="match status" value="1"/>
</dbReference>
<evidence type="ECO:0000256" key="2">
    <source>
        <dbReference type="ARBA" id="ARBA00012003"/>
    </source>
</evidence>
<dbReference type="GO" id="GO:0032259">
    <property type="term" value="P:methylation"/>
    <property type="evidence" value="ECO:0007669"/>
    <property type="project" value="UniProtKB-KW"/>
</dbReference>
<dbReference type="SMART" id="SM01296">
    <property type="entry name" value="N2227"/>
    <property type="match status" value="1"/>
</dbReference>
<dbReference type="Pfam" id="PF07942">
    <property type="entry name" value="CARME"/>
    <property type="match status" value="1"/>
</dbReference>
<evidence type="ECO:0000256" key="5">
    <source>
        <dbReference type="ARBA" id="ARBA00022691"/>
    </source>
</evidence>
<sequence length="456" mass="51251">MYRSPNLILDKSEKVATTAFGMDEVNMDAREWEGDFDPLSDPEEKQHLLSVLDSFRSYRRLAHFNGTHVRRQAFYSLPQEHWTLLSKPPFSVLDSLNKMDDLIDSNAELAEAIFMAGFKGFIAPTVDSEWVASIVPEKHAHDEYRIHSIVMDNLKVRTTQNDMDKARSCINQFYRDWSAEGNVEREKCFGPVLEALQAEFTNRLRKSPETDRSDIRVLVPGAGLGRSVFDICQAGFSVEGNEISYHELMASSLILNHTQQAGQFKIAPFALSCSNHLSRADQFQTFTVPDVHPGTALATTQNSKLPAHERMSMSTGDFCVLYSSSDYKDVFDAVATVFFIDTAPNVIRYIEAVRNCLKPGGLWINLGPLLWHQTSRGPTNGADSVENQKHTHVQDAGIGDPGSVELANDEVLALVEHLGFTVEKQELKTVETGYISNPRSMLQNTYRPVFWVARKI</sequence>
<proteinExistence type="inferred from homology"/>
<gene>
    <name evidence="6" type="ORF">EKO04_006512</name>
</gene>
<dbReference type="PANTHER" id="PTHR12303">
    <property type="entry name" value="CARNOSINE N-METHYLTRANSFERASE"/>
    <property type="match status" value="1"/>
</dbReference>
<dbReference type="Proteomes" id="UP000651452">
    <property type="component" value="Unassembled WGS sequence"/>
</dbReference>
<dbReference type="PANTHER" id="PTHR12303:SF6">
    <property type="entry name" value="CARNOSINE N-METHYLTRANSFERASE"/>
    <property type="match status" value="1"/>
</dbReference>
<dbReference type="OrthoDB" id="978at2759"/>
<reference evidence="6" key="2">
    <citation type="submission" date="2020-09" db="EMBL/GenBank/DDBJ databases">
        <title>Reference genome assembly for Australian Ascochyta lentis isolate Al4.</title>
        <authorList>
            <person name="Lee R.C."/>
            <person name="Farfan-Caceres L.M."/>
            <person name="Debler J.W."/>
            <person name="Williams A.H."/>
            <person name="Henares B.M."/>
        </authorList>
    </citation>
    <scope>NUCLEOTIDE SEQUENCE</scope>
    <source>
        <strain evidence="6">Al4</strain>
    </source>
</reference>
<evidence type="ECO:0000256" key="3">
    <source>
        <dbReference type="ARBA" id="ARBA00022603"/>
    </source>
</evidence>
<evidence type="ECO:0000256" key="4">
    <source>
        <dbReference type="ARBA" id="ARBA00022679"/>
    </source>
</evidence>
<reference evidence="6" key="1">
    <citation type="submission" date="2018-12" db="EMBL/GenBank/DDBJ databases">
        <authorList>
            <person name="Syme R.A."/>
            <person name="Farfan-Caceres L."/>
            <person name="Lichtenzveig J."/>
        </authorList>
    </citation>
    <scope>NUCLEOTIDE SEQUENCE</scope>
    <source>
        <strain evidence="6">Al4</strain>
    </source>
</reference>
<dbReference type="EC" id="2.1.1.22" evidence="2"/>
<comment type="caution">
    <text evidence="6">The sequence shown here is derived from an EMBL/GenBank/DDBJ whole genome shotgun (WGS) entry which is preliminary data.</text>
</comment>
<dbReference type="InterPro" id="IPR012901">
    <property type="entry name" value="CARME"/>
</dbReference>
<dbReference type="InterPro" id="IPR029063">
    <property type="entry name" value="SAM-dependent_MTases_sf"/>
</dbReference>
<dbReference type="Gene3D" id="3.40.50.150">
    <property type="entry name" value="Vaccinia Virus protein VP39"/>
    <property type="match status" value="1"/>
</dbReference>
<accession>A0A8H7J3E1</accession>
<dbReference type="GO" id="GO:0030735">
    <property type="term" value="F:carnosine N-methyltransferase activity"/>
    <property type="evidence" value="ECO:0007669"/>
    <property type="project" value="UniProtKB-EC"/>
</dbReference>
<comment type="similarity">
    <text evidence="1">Belongs to the carnosine N-methyltransferase family.</text>
</comment>